<feature type="chain" id="PRO_5043792326" evidence="2">
    <location>
        <begin position="19"/>
        <end position="638"/>
    </location>
</feature>
<dbReference type="InterPro" id="IPR014867">
    <property type="entry name" value="Spore_coat_CotH_CotH2/3/7"/>
</dbReference>
<keyword evidence="2" id="KW-0732">Signal</keyword>
<keyword evidence="3" id="KW-0808">Transferase</keyword>
<dbReference type="EMBL" id="DYXT01000058">
    <property type="protein sequence ID" value="HJE40141.1"/>
    <property type="molecule type" value="Genomic_DNA"/>
</dbReference>
<evidence type="ECO:0000313" key="4">
    <source>
        <dbReference type="Proteomes" id="UP000711407"/>
    </source>
</evidence>
<evidence type="ECO:0000313" key="3">
    <source>
        <dbReference type="EMBL" id="HJE40141.1"/>
    </source>
</evidence>
<proteinExistence type="predicted"/>
<feature type="signal peptide" evidence="2">
    <location>
        <begin position="1"/>
        <end position="18"/>
    </location>
</feature>
<gene>
    <name evidence="3" type="ORF">K8V47_10365</name>
</gene>
<accession>A0A4Q0UA60</accession>
<evidence type="ECO:0000256" key="2">
    <source>
        <dbReference type="SAM" id="SignalP"/>
    </source>
</evidence>
<comment type="caution">
    <text evidence="3">The sequence shown here is derived from an EMBL/GenBank/DDBJ whole genome shotgun (WGS) entry which is preliminary data.</text>
</comment>
<feature type="region of interest" description="Disordered" evidence="1">
    <location>
        <begin position="564"/>
        <end position="585"/>
    </location>
</feature>
<evidence type="ECO:0000256" key="1">
    <source>
        <dbReference type="SAM" id="MobiDB-lite"/>
    </source>
</evidence>
<reference evidence="3" key="1">
    <citation type="journal article" date="2021" name="PeerJ">
        <title>Extensive microbial diversity within the chicken gut microbiome revealed by metagenomics and culture.</title>
        <authorList>
            <person name="Gilroy R."/>
            <person name="Ravi A."/>
            <person name="Getino M."/>
            <person name="Pursley I."/>
            <person name="Horton D.L."/>
            <person name="Alikhan N.F."/>
            <person name="Baker D."/>
            <person name="Gharbi K."/>
            <person name="Hall N."/>
            <person name="Watson M."/>
            <person name="Adriaenssens E.M."/>
            <person name="Foster-Nyarko E."/>
            <person name="Jarju S."/>
            <person name="Secka A."/>
            <person name="Antonio M."/>
            <person name="Oren A."/>
            <person name="Chaudhuri R.R."/>
            <person name="La Ragione R."/>
            <person name="Hildebrand F."/>
            <person name="Pallen M.J."/>
        </authorList>
    </citation>
    <scope>NUCLEOTIDE SEQUENCE</scope>
    <source>
        <strain evidence="3">4100</strain>
    </source>
</reference>
<sequence>MRKLYAFISLLLAATSGAGGFTASAVVDSEGYPILYIRGDQTGNAWAVNEDYLLTRTGSTYSIHLDALNGGFKIGDDKWTPEYDFGAPVAKPDTYTVSASETITSLRGGGNLIADNLTDVTISFDFVEGAESMPVTITVSGVKPPVSGLSGTLPVLYINVYTDDTHTAFNNEIISKDLAHKDYFSYAEYWLDLNGCSWMEAEGAESIGSKDEPLPLEIKARGNWTRIGFSKKPFKLKLGTKQSLLGMTKSKHFAILAHADDTWGYLRNFIGFNLGKRIELPWTPAQQPVEVVINGDYRGLYFLTESIRIGDDRIMITELDDNVSDPALVSGGYLVELDNYDGDNQIRMEEKVAHGVIIPYVDELRITWDTPEEYSELQKRFITDQFSAMNDAVGAVDDALWSYMDLDDAARYYIVEEIISHTESYHGSTYLFRDRGEGQKWHFSPLWDCGNAFSGPTDDYFYQHGMYGNTWIPSMRQSSKFNDKVYSTWLWFMQNQYPGLIDDIDSYVEHISAAAKADRNRWYNQPIPDGGQEVADNSDMASKRNQAVRHLEAKIEWLRQQWGDFNTDSHPEPSRDDTPAAPLPEYISSTDDIMAEDAASDTPAVYYNLQGIRVDSLTPGQTYIRVCGSHTTKIFVNP</sequence>
<protein>
    <submittedName>
        <fullName evidence="3">CotH kinase family protein</fullName>
    </submittedName>
</protein>
<reference evidence="3" key="2">
    <citation type="submission" date="2021-09" db="EMBL/GenBank/DDBJ databases">
        <authorList>
            <person name="Gilroy R."/>
        </authorList>
    </citation>
    <scope>NUCLEOTIDE SEQUENCE</scope>
    <source>
        <strain evidence="3">4100</strain>
    </source>
</reference>
<keyword evidence="3" id="KW-0418">Kinase</keyword>
<dbReference type="GO" id="GO:0016301">
    <property type="term" value="F:kinase activity"/>
    <property type="evidence" value="ECO:0007669"/>
    <property type="project" value="UniProtKB-KW"/>
</dbReference>
<organism evidence="3 4">
    <name type="scientific">Candidatus Amulumruptor caecigallinarius</name>
    <dbReference type="NCBI Taxonomy" id="2109911"/>
    <lineage>
        <taxon>Bacteria</taxon>
        <taxon>Pseudomonadati</taxon>
        <taxon>Bacteroidota</taxon>
        <taxon>Bacteroidia</taxon>
        <taxon>Bacteroidales</taxon>
        <taxon>Muribaculaceae</taxon>
        <taxon>Candidatus Amulumruptor</taxon>
    </lineage>
</organism>
<name>A0A4Q0UA60_9BACT</name>
<dbReference type="Proteomes" id="UP000711407">
    <property type="component" value="Unassembled WGS sequence"/>
</dbReference>
<dbReference type="AlphaFoldDB" id="A0A4Q0UA60"/>
<feature type="compositionally biased region" description="Basic and acidic residues" evidence="1">
    <location>
        <begin position="567"/>
        <end position="578"/>
    </location>
</feature>
<dbReference type="Pfam" id="PF08757">
    <property type="entry name" value="CotH"/>
    <property type="match status" value="1"/>
</dbReference>